<dbReference type="InterPro" id="IPR043129">
    <property type="entry name" value="ATPase_NBD"/>
</dbReference>
<dbReference type="AlphaFoldDB" id="A0A6J6HLR9"/>
<evidence type="ECO:0000313" key="1">
    <source>
        <dbReference type="EMBL" id="CAB4609598.1"/>
    </source>
</evidence>
<dbReference type="Gene3D" id="3.30.420.40">
    <property type="match status" value="2"/>
</dbReference>
<protein>
    <submittedName>
        <fullName evidence="1">Unannotated protein</fullName>
    </submittedName>
</protein>
<proteinExistence type="predicted"/>
<dbReference type="PANTHER" id="PTHR18964">
    <property type="entry name" value="ROK (REPRESSOR, ORF, KINASE) FAMILY"/>
    <property type="match status" value="1"/>
</dbReference>
<organism evidence="1">
    <name type="scientific">freshwater metagenome</name>
    <dbReference type="NCBI Taxonomy" id="449393"/>
    <lineage>
        <taxon>unclassified sequences</taxon>
        <taxon>metagenomes</taxon>
        <taxon>ecological metagenomes</taxon>
    </lineage>
</organism>
<dbReference type="SUPFAM" id="SSF53067">
    <property type="entry name" value="Actin-like ATPase domain"/>
    <property type="match status" value="1"/>
</dbReference>
<dbReference type="PANTHER" id="PTHR18964:SF149">
    <property type="entry name" value="BIFUNCTIONAL UDP-N-ACETYLGLUCOSAMINE 2-EPIMERASE_N-ACETYLMANNOSAMINE KINASE"/>
    <property type="match status" value="1"/>
</dbReference>
<dbReference type="InterPro" id="IPR036388">
    <property type="entry name" value="WH-like_DNA-bd_sf"/>
</dbReference>
<accession>A0A6J6HLR9</accession>
<dbReference type="Pfam" id="PF00480">
    <property type="entry name" value="ROK"/>
    <property type="match status" value="1"/>
</dbReference>
<gene>
    <name evidence="1" type="ORF">UFOPK1857_00323</name>
</gene>
<dbReference type="EMBL" id="CAEZUU010000044">
    <property type="protein sequence ID" value="CAB4609598.1"/>
    <property type="molecule type" value="Genomic_DNA"/>
</dbReference>
<name>A0A6J6HLR9_9ZZZZ</name>
<reference evidence="1" key="1">
    <citation type="submission" date="2020-05" db="EMBL/GenBank/DDBJ databases">
        <authorList>
            <person name="Chiriac C."/>
            <person name="Salcher M."/>
            <person name="Ghai R."/>
            <person name="Kavagutti S V."/>
        </authorList>
    </citation>
    <scope>NUCLEOTIDE SEQUENCE</scope>
</reference>
<dbReference type="InterPro" id="IPR000600">
    <property type="entry name" value="ROK"/>
</dbReference>
<dbReference type="InterPro" id="IPR036390">
    <property type="entry name" value="WH_DNA-bd_sf"/>
</dbReference>
<sequence>MLVQGQNREDVRQHNLSIVLRMLHLRGSVSRSELTAVTGLNRSTISDLVSELEELKLAHETDGAVASGVGRPSHMVSAVENVVAISVHTEYDATTVGVVSLSGKVLSKKRLLSSGKPTPENSVKLAAKEIARLRSEMKSDVRIAGVGIAVPGQVRVSDGVVRLAPHLGWVEVPLGPMMIQATGLPVFLDNDASLGCMAERNFGSARELSDVVFLYAGSGGIGGGAIVDGHQLRGAAGYAGELGHVRISAGNAKDYSGLSGTLESLVRRDDLLDIFKFDSAADEELDAEIGSTKSAKAIKLLNEQIDALGLGLSNFVNIFNPQVVVLAGFLTSLFRFDEERLINRMREGALGAAHERVVIRSAELGSDLLMFGAAELPFGDLISRPSNAKLTTPKGKGAK</sequence>
<dbReference type="Gene3D" id="1.10.10.10">
    <property type="entry name" value="Winged helix-like DNA-binding domain superfamily/Winged helix DNA-binding domain"/>
    <property type="match status" value="1"/>
</dbReference>
<dbReference type="SUPFAM" id="SSF46785">
    <property type="entry name" value="Winged helix' DNA-binding domain"/>
    <property type="match status" value="1"/>
</dbReference>